<accession>A0A1X6WV55</accession>
<evidence type="ECO:0000313" key="9">
    <source>
        <dbReference type="Proteomes" id="UP000195981"/>
    </source>
</evidence>
<proteinExistence type="inferred from homology"/>
<evidence type="ECO:0000256" key="3">
    <source>
        <dbReference type="ARBA" id="ARBA00023136"/>
    </source>
</evidence>
<dbReference type="CDD" id="cd03399">
    <property type="entry name" value="SPFH_flotillin"/>
    <property type="match status" value="1"/>
</dbReference>
<reference evidence="8 9" key="1">
    <citation type="submission" date="2017-02" db="EMBL/GenBank/DDBJ databases">
        <authorList>
            <person name="Peterson S.W."/>
        </authorList>
    </citation>
    <scope>NUCLEOTIDE SEQUENCE [LARGE SCALE GENOMIC DNA]</scope>
    <source>
        <strain evidence="8 9">CIP104813</strain>
    </source>
</reference>
<dbReference type="GO" id="GO:0005886">
    <property type="term" value="C:plasma membrane"/>
    <property type="evidence" value="ECO:0007669"/>
    <property type="project" value="TreeGrafter"/>
</dbReference>
<dbReference type="PANTHER" id="PTHR13806">
    <property type="entry name" value="FLOTILLIN-RELATED"/>
    <property type="match status" value="1"/>
</dbReference>
<dbReference type="InterPro" id="IPR036013">
    <property type="entry name" value="Band_7/SPFH_dom_sf"/>
</dbReference>
<name>A0A1X6WV55_9MICO</name>
<dbReference type="InterPro" id="IPR001107">
    <property type="entry name" value="Band_7"/>
</dbReference>
<dbReference type="GO" id="GO:0072659">
    <property type="term" value="P:protein localization to plasma membrane"/>
    <property type="evidence" value="ECO:0007669"/>
    <property type="project" value="TreeGrafter"/>
</dbReference>
<evidence type="ECO:0000256" key="5">
    <source>
        <dbReference type="SAM" id="MobiDB-lite"/>
    </source>
</evidence>
<protein>
    <submittedName>
        <fullName evidence="8">Inner membrane protein YqiK</fullName>
    </submittedName>
</protein>
<dbReference type="GO" id="GO:0002020">
    <property type="term" value="F:protease binding"/>
    <property type="evidence" value="ECO:0007669"/>
    <property type="project" value="TreeGrafter"/>
</dbReference>
<evidence type="ECO:0000256" key="1">
    <source>
        <dbReference type="ARBA" id="ARBA00004370"/>
    </source>
</evidence>
<comment type="similarity">
    <text evidence="2">Belongs to the band 7/mec-2 family. Flotillin subfamily.</text>
</comment>
<feature type="transmembrane region" description="Helical" evidence="6">
    <location>
        <begin position="6"/>
        <end position="25"/>
    </location>
</feature>
<evidence type="ECO:0000259" key="7">
    <source>
        <dbReference type="Pfam" id="PF01145"/>
    </source>
</evidence>
<feature type="region of interest" description="Disordered" evidence="5">
    <location>
        <begin position="439"/>
        <end position="472"/>
    </location>
</feature>
<keyword evidence="6" id="KW-1133">Transmembrane helix</keyword>
<dbReference type="SUPFAM" id="SSF117892">
    <property type="entry name" value="Band 7/SPFH domain"/>
    <property type="match status" value="1"/>
</dbReference>
<comment type="subcellular location">
    <subcellularLocation>
        <location evidence="1">Membrane</location>
    </subcellularLocation>
</comment>
<dbReference type="AlphaFoldDB" id="A0A1X6WV55"/>
<organism evidence="8 9">
    <name type="scientific">Brachybacterium nesterenkovii</name>
    <dbReference type="NCBI Taxonomy" id="47847"/>
    <lineage>
        <taxon>Bacteria</taxon>
        <taxon>Bacillati</taxon>
        <taxon>Actinomycetota</taxon>
        <taxon>Actinomycetes</taxon>
        <taxon>Micrococcales</taxon>
        <taxon>Dermabacteraceae</taxon>
        <taxon>Brachybacterium</taxon>
    </lineage>
</organism>
<keyword evidence="9" id="KW-1185">Reference proteome</keyword>
<keyword evidence="4" id="KW-0175">Coiled coil</keyword>
<dbReference type="Pfam" id="PF01145">
    <property type="entry name" value="Band_7"/>
    <property type="match status" value="1"/>
</dbReference>
<dbReference type="Gene3D" id="3.30.479.30">
    <property type="entry name" value="Band 7 domain"/>
    <property type="match status" value="1"/>
</dbReference>
<dbReference type="InterPro" id="IPR027705">
    <property type="entry name" value="Flotillin_fam"/>
</dbReference>
<evidence type="ECO:0000313" key="8">
    <source>
        <dbReference type="EMBL" id="SLM88160.1"/>
    </source>
</evidence>
<dbReference type="Proteomes" id="UP000195981">
    <property type="component" value="Unassembled WGS sequence"/>
</dbReference>
<evidence type="ECO:0000256" key="4">
    <source>
        <dbReference type="SAM" id="Coils"/>
    </source>
</evidence>
<gene>
    <name evidence="8" type="ORF">FM110_01215</name>
</gene>
<dbReference type="PANTHER" id="PTHR13806:SF46">
    <property type="entry name" value="FLOTILLIN-1-RELATED"/>
    <property type="match status" value="1"/>
</dbReference>
<sequence length="472" mass="50088">MGPYIIAAIAALAVLVVAAVLFGIIRSWIKVARADEALIISGKPQKEDDGETYSTTVVVNGKAVVNPISQRYEVISLRSRQVVMKAEAQSSDNVTLLVSAVAQLKVGSDRALVRAAAERFASQDEAIERFTQDQLEGALRGVIAQQTVTSLMRDRKQFSEEITGSVKPELQEQGLILDSFQITSITDNVGYIASLGAPEIEAKRQSAEIAQTNSERAIARQRLANSEQNLIEQTAYETNQAKASSEVGREQAAAEQARNLASEQARQAVLNQQAENKQSQLDADVKRVADAELYRRQQAAEAEAFEQSRQAKARAEIAEQDATATRLRAEAEADSVRLAGEAKAAAIKAEADALRENLDAVLAQRALEILPEIMREFSANYARIGGITVIGGSEASAGAQVAGEPALAMAGMFESVKAATGLDLASLIQGRATGEAAGAAMGQAMTGDRREHRHAGTAPDGGSMADGAGVSD</sequence>
<evidence type="ECO:0000256" key="2">
    <source>
        <dbReference type="ARBA" id="ARBA00007161"/>
    </source>
</evidence>
<dbReference type="RefSeq" id="WP_087101901.1">
    <property type="nucleotide sequence ID" value="NZ_FWFG01000013.1"/>
</dbReference>
<feature type="domain" description="Band 7" evidence="7">
    <location>
        <begin position="31"/>
        <end position="213"/>
    </location>
</feature>
<evidence type="ECO:0000256" key="6">
    <source>
        <dbReference type="SAM" id="Phobius"/>
    </source>
</evidence>
<keyword evidence="6" id="KW-0812">Transmembrane</keyword>
<dbReference type="EMBL" id="FWFG01000013">
    <property type="protein sequence ID" value="SLM88160.1"/>
    <property type="molecule type" value="Genomic_DNA"/>
</dbReference>
<dbReference type="OrthoDB" id="9786220at2"/>
<keyword evidence="3 6" id="KW-0472">Membrane</keyword>
<feature type="coiled-coil region" evidence="4">
    <location>
        <begin position="260"/>
        <end position="364"/>
    </location>
</feature>